<feature type="transmembrane region" description="Helical" evidence="1">
    <location>
        <begin position="147"/>
        <end position="172"/>
    </location>
</feature>
<feature type="transmembrane region" description="Helical" evidence="1">
    <location>
        <begin position="184"/>
        <end position="208"/>
    </location>
</feature>
<organism evidence="2 3">
    <name type="scientific">Methylobacterium terricola</name>
    <dbReference type="NCBI Taxonomy" id="2583531"/>
    <lineage>
        <taxon>Bacteria</taxon>
        <taxon>Pseudomonadati</taxon>
        <taxon>Pseudomonadota</taxon>
        <taxon>Alphaproteobacteria</taxon>
        <taxon>Hyphomicrobiales</taxon>
        <taxon>Methylobacteriaceae</taxon>
        <taxon>Methylobacterium</taxon>
    </lineage>
</organism>
<dbReference type="RefSeq" id="WP_139039781.1">
    <property type="nucleotide sequence ID" value="NZ_VDDA01000027.1"/>
</dbReference>
<sequence>MTEALARGWLLAWIAFGAAPAGSLVLLLVHRITGGRWGEALAPVLRPTAALLPLAALGFLGVAVALPALYPWAADPGVVKPGVASLYFNPPLFIVRSAVALLGWSVLAGLVLTGRGSRLVAGLGLAFYGLTISLVPVDWILSLEPRFTSSAFGAGIALHQVLAALSVAAVASPRGLDGRTAPDLANLLLATLLGVLYVGLMSYVVAWYGDLPPKAAYYLRREVGPYPALIGVAVAAGGLVPFLFLLVGAVRRSPGALRLVGLLVLVGLTLRVCWLVLPAWGPSAGVAAVAASLWLTGLIVLARLALRLAGRLGWRLRHV</sequence>
<evidence type="ECO:0000313" key="2">
    <source>
        <dbReference type="EMBL" id="TNC08069.1"/>
    </source>
</evidence>
<reference evidence="2 3" key="1">
    <citation type="submission" date="2019-06" db="EMBL/GenBank/DDBJ databases">
        <title>Genome of Methylobacterium sp. 17Sr1-39.</title>
        <authorList>
            <person name="Seo T."/>
        </authorList>
    </citation>
    <scope>NUCLEOTIDE SEQUENCE [LARGE SCALE GENOMIC DNA]</scope>
    <source>
        <strain evidence="2 3">17Sr1-39</strain>
    </source>
</reference>
<dbReference type="AlphaFoldDB" id="A0A5C4LAE4"/>
<evidence type="ECO:0000313" key="3">
    <source>
        <dbReference type="Proteomes" id="UP000305267"/>
    </source>
</evidence>
<comment type="caution">
    <text evidence="2">The sequence shown here is derived from an EMBL/GenBank/DDBJ whole genome shotgun (WGS) entry which is preliminary data.</text>
</comment>
<name>A0A5C4LAE4_9HYPH</name>
<keyword evidence="1" id="KW-1133">Transmembrane helix</keyword>
<keyword evidence="1" id="KW-0812">Transmembrane</keyword>
<feature type="transmembrane region" description="Helical" evidence="1">
    <location>
        <begin position="259"/>
        <end position="280"/>
    </location>
</feature>
<proteinExistence type="predicted"/>
<dbReference type="EMBL" id="VDDA01000027">
    <property type="protein sequence ID" value="TNC08069.1"/>
    <property type="molecule type" value="Genomic_DNA"/>
</dbReference>
<feature type="transmembrane region" description="Helical" evidence="1">
    <location>
        <begin position="6"/>
        <end position="29"/>
    </location>
</feature>
<dbReference type="Proteomes" id="UP000305267">
    <property type="component" value="Unassembled WGS sequence"/>
</dbReference>
<gene>
    <name evidence="2" type="ORF">FF100_30570</name>
</gene>
<dbReference type="PANTHER" id="PTHR43044">
    <property type="match status" value="1"/>
</dbReference>
<keyword evidence="3" id="KW-1185">Reference proteome</keyword>
<feature type="transmembrane region" description="Helical" evidence="1">
    <location>
        <begin position="50"/>
        <end position="73"/>
    </location>
</feature>
<dbReference type="PANTHER" id="PTHR43044:SF1">
    <property type="entry name" value="QUINOL:CYTOCHROME C OXIDOREDUCTASE QUINONE-BINDING SUBUNIT 2"/>
    <property type="match status" value="1"/>
</dbReference>
<protein>
    <submittedName>
        <fullName evidence="2">Uncharacterized protein</fullName>
    </submittedName>
</protein>
<feature type="transmembrane region" description="Helical" evidence="1">
    <location>
        <begin position="286"/>
        <end position="306"/>
    </location>
</feature>
<feature type="transmembrane region" description="Helical" evidence="1">
    <location>
        <begin position="228"/>
        <end position="247"/>
    </location>
</feature>
<feature type="transmembrane region" description="Helical" evidence="1">
    <location>
        <begin position="119"/>
        <end position="141"/>
    </location>
</feature>
<evidence type="ECO:0000256" key="1">
    <source>
        <dbReference type="SAM" id="Phobius"/>
    </source>
</evidence>
<dbReference type="OrthoDB" id="140980at2"/>
<accession>A0A5C4LAE4</accession>
<keyword evidence="1" id="KW-0472">Membrane</keyword>
<feature type="transmembrane region" description="Helical" evidence="1">
    <location>
        <begin position="93"/>
        <end position="112"/>
    </location>
</feature>